<feature type="compositionally biased region" description="Basic and acidic residues" evidence="1">
    <location>
        <begin position="301"/>
        <end position="319"/>
    </location>
</feature>
<feature type="region of interest" description="Disordered" evidence="1">
    <location>
        <begin position="295"/>
        <end position="466"/>
    </location>
</feature>
<reference evidence="2" key="1">
    <citation type="submission" date="2020-08" db="EMBL/GenBank/DDBJ databases">
        <title>Genome sequencing and assembly of the red palm weevil Rhynchophorus ferrugineus.</title>
        <authorList>
            <person name="Dias G.B."/>
            <person name="Bergman C.M."/>
            <person name="Manee M."/>
        </authorList>
    </citation>
    <scope>NUCLEOTIDE SEQUENCE</scope>
    <source>
        <strain evidence="2">AA-2017</strain>
        <tissue evidence="2">Whole larva</tissue>
    </source>
</reference>
<gene>
    <name evidence="2" type="ORF">GWI33_002008</name>
</gene>
<keyword evidence="3" id="KW-1185">Reference proteome</keyword>
<feature type="compositionally biased region" description="Basic and acidic residues" evidence="1">
    <location>
        <begin position="389"/>
        <end position="401"/>
    </location>
</feature>
<sequence>MYQQFHSNWCVCKSSKRYSKSDILTYVLNEGGYRPPRPKIIADNGYKFSEYNNVSTQKNEEPTPPPDIILKTILKNRNSCLETVSVCSVRKQQQPETRRPCNRVKIRTCRPIKKSNSKNDLNINFKVNMETNNDKTCKCQIPAPIVIKKCACKKQIEANKTTKEVDSQKSSCKCEISGPIIICDKSPEITEKKPRPFLQNIKEMLRNRISKQLCTKTVQEKSCGQGNNDQVQYLFKNNSEVAYYDCSHIHLKDNRNCYAEPPQVYTETCCQCKEKRLPCYCSQSKRTNSICKCQNKRKTKRKEENREANVKESIRESAKTKSKLSSKSESKSTKLKSLSGQNKRNSQENKDPPLDKTDGIMGNYDSRPPSISADPQKKSKSGKISGTTEPEKTANGKKEDITGSSNTKQPTNLSERRRSSNRKKSDIKEKDTSKTKRPSNEPPETQKSIKQSSAKLDKLSTQSRKSNLKQLYESDKTMYGSKQIEPNNIGFVFVRYWHPQFLDQISNSKTARNIKLENSKNEINSLPYSSGHLYTLQIKIIVYYMVV</sequence>
<proteinExistence type="predicted"/>
<feature type="compositionally biased region" description="Basic and acidic residues" evidence="1">
    <location>
        <begin position="345"/>
        <end position="358"/>
    </location>
</feature>
<evidence type="ECO:0000313" key="3">
    <source>
        <dbReference type="Proteomes" id="UP000625711"/>
    </source>
</evidence>
<name>A0A834MHR8_RHYFE</name>
<feature type="compositionally biased region" description="Polar residues" evidence="1">
    <location>
        <begin position="402"/>
        <end position="413"/>
    </location>
</feature>
<evidence type="ECO:0000256" key="1">
    <source>
        <dbReference type="SAM" id="MobiDB-lite"/>
    </source>
</evidence>
<accession>A0A834MHR8</accession>
<protein>
    <submittedName>
        <fullName evidence="2">Uncharacterized protein</fullName>
    </submittedName>
</protein>
<feature type="compositionally biased region" description="Basic and acidic residues" evidence="1">
    <location>
        <begin position="414"/>
        <end position="434"/>
    </location>
</feature>
<dbReference type="EMBL" id="JAACXV010000158">
    <property type="protein sequence ID" value="KAF7282736.1"/>
    <property type="molecule type" value="Genomic_DNA"/>
</dbReference>
<dbReference type="AlphaFoldDB" id="A0A834MHR8"/>
<organism evidence="2 3">
    <name type="scientific">Rhynchophorus ferrugineus</name>
    <name type="common">Red palm weevil</name>
    <name type="synonym">Curculio ferrugineus</name>
    <dbReference type="NCBI Taxonomy" id="354439"/>
    <lineage>
        <taxon>Eukaryota</taxon>
        <taxon>Metazoa</taxon>
        <taxon>Ecdysozoa</taxon>
        <taxon>Arthropoda</taxon>
        <taxon>Hexapoda</taxon>
        <taxon>Insecta</taxon>
        <taxon>Pterygota</taxon>
        <taxon>Neoptera</taxon>
        <taxon>Endopterygota</taxon>
        <taxon>Coleoptera</taxon>
        <taxon>Polyphaga</taxon>
        <taxon>Cucujiformia</taxon>
        <taxon>Curculionidae</taxon>
        <taxon>Dryophthorinae</taxon>
        <taxon>Rhynchophorus</taxon>
    </lineage>
</organism>
<dbReference type="Proteomes" id="UP000625711">
    <property type="component" value="Unassembled WGS sequence"/>
</dbReference>
<comment type="caution">
    <text evidence="2">The sequence shown here is derived from an EMBL/GenBank/DDBJ whole genome shotgun (WGS) entry which is preliminary data.</text>
</comment>
<evidence type="ECO:0000313" key="2">
    <source>
        <dbReference type="EMBL" id="KAF7282736.1"/>
    </source>
</evidence>
<feature type="compositionally biased region" description="Polar residues" evidence="1">
    <location>
        <begin position="442"/>
        <end position="466"/>
    </location>
</feature>